<keyword evidence="2" id="KW-0456">Lyase</keyword>
<keyword evidence="1" id="KW-0533">Nickel</keyword>
<dbReference type="AlphaFoldDB" id="A0A1I2Z3X8"/>
<dbReference type="GO" id="GO:0016829">
    <property type="term" value="F:lyase activity"/>
    <property type="evidence" value="ECO:0007669"/>
    <property type="project" value="UniProtKB-KW"/>
</dbReference>
<sequence length="155" mass="17634">MNAPSFAWEEINVLETAIDDMNPEFFSYIIEKLLLEGARDAYLQPIIMKKGRPGVLLKVLVQQQNLNQILDIIFTETSTLGVRVRTEKRACLLRDFITVQTEYGPVRVKTARTGDGNKPLRYSPEYEDCKKLAIEKKVPLQEVYTAALLLAKSQS</sequence>
<dbReference type="Gene3D" id="3.10.20.300">
    <property type="entry name" value="mk0293 like domain"/>
    <property type="match status" value="1"/>
</dbReference>
<evidence type="ECO:0008006" key="5">
    <source>
        <dbReference type="Google" id="ProtNLM"/>
    </source>
</evidence>
<dbReference type="Proteomes" id="UP000199337">
    <property type="component" value="Unassembled WGS sequence"/>
</dbReference>
<dbReference type="Pfam" id="PF01969">
    <property type="entry name" value="Ni_insertion"/>
    <property type="match status" value="1"/>
</dbReference>
<evidence type="ECO:0000256" key="2">
    <source>
        <dbReference type="ARBA" id="ARBA00023239"/>
    </source>
</evidence>
<dbReference type="Gene3D" id="3.30.70.1380">
    <property type="entry name" value="Transcriptional regulatory protein pf0864 domain like"/>
    <property type="match status" value="1"/>
</dbReference>
<dbReference type="PANTHER" id="PTHR36566:SF1">
    <property type="entry name" value="PYRIDINIUM-3,5-BISTHIOCARBOXYLIC ACID MONONUCLEOTIDE NICKEL INSERTION PROTEIN"/>
    <property type="match status" value="1"/>
</dbReference>
<dbReference type="InterPro" id="IPR002822">
    <property type="entry name" value="Ni_insertion"/>
</dbReference>
<reference evidence="4" key="1">
    <citation type="submission" date="2016-10" db="EMBL/GenBank/DDBJ databases">
        <authorList>
            <person name="Varghese N."/>
            <person name="Submissions S."/>
        </authorList>
    </citation>
    <scope>NUCLEOTIDE SEQUENCE [LARGE SCALE GENOMIC DNA]</scope>
    <source>
        <strain evidence="4">DSM 17038</strain>
    </source>
</reference>
<evidence type="ECO:0000313" key="3">
    <source>
        <dbReference type="EMBL" id="SFH32567.1"/>
    </source>
</evidence>
<dbReference type="STRING" id="341036.SAMN05660649_04760"/>
<gene>
    <name evidence="3" type="ORF">SAMN05660649_04760</name>
</gene>
<dbReference type="PANTHER" id="PTHR36566">
    <property type="entry name" value="NICKEL INSERTION PROTEIN-RELATED"/>
    <property type="match status" value="1"/>
</dbReference>
<dbReference type="EMBL" id="FOOX01000024">
    <property type="protein sequence ID" value="SFH32567.1"/>
    <property type="molecule type" value="Genomic_DNA"/>
</dbReference>
<dbReference type="OrthoDB" id="9765625at2"/>
<accession>A0A1I2Z3X8</accession>
<dbReference type="RefSeq" id="WP_092475279.1">
    <property type="nucleotide sequence ID" value="NZ_FOOX01000024.1"/>
</dbReference>
<name>A0A1I2Z3X8_9FIRM</name>
<evidence type="ECO:0000313" key="4">
    <source>
        <dbReference type="Proteomes" id="UP000199337"/>
    </source>
</evidence>
<organism evidence="3 4">
    <name type="scientific">Desulfotruncus arcticus DSM 17038</name>
    <dbReference type="NCBI Taxonomy" id="1121424"/>
    <lineage>
        <taxon>Bacteria</taxon>
        <taxon>Bacillati</taxon>
        <taxon>Bacillota</taxon>
        <taxon>Clostridia</taxon>
        <taxon>Eubacteriales</taxon>
        <taxon>Desulfallaceae</taxon>
        <taxon>Desulfotruncus</taxon>
    </lineage>
</organism>
<protein>
    <recommendedName>
        <fullName evidence="5">TIGR00299 family protein</fullName>
    </recommendedName>
</protein>
<proteinExistence type="predicted"/>
<keyword evidence="4" id="KW-1185">Reference proteome</keyword>
<evidence type="ECO:0000256" key="1">
    <source>
        <dbReference type="ARBA" id="ARBA00022596"/>
    </source>
</evidence>